<protein>
    <submittedName>
        <fullName evidence="1">Uncharacterized protein</fullName>
    </submittedName>
</protein>
<dbReference type="SUPFAM" id="SSF48371">
    <property type="entry name" value="ARM repeat"/>
    <property type="match status" value="1"/>
</dbReference>
<dbReference type="InterPro" id="IPR011989">
    <property type="entry name" value="ARM-like"/>
</dbReference>
<dbReference type="InParanoid" id="A2G1Z1"/>
<evidence type="ECO:0000313" key="1">
    <source>
        <dbReference type="EMBL" id="EAX88826.1"/>
    </source>
</evidence>
<dbReference type="VEuPathDB" id="TrichDB:TVAGG3_0355150"/>
<sequence>MDFGEAFDIFIGIRNGDIEAANAQFMSLKDNDPNQFIRSLVQIICDSTSSDKRKINAIKFLSVPLQRSANNTSEYRLAVFDLDLIKDILALLFSFFEYADEISVPSIECFIIYASSFKTGFLLTQIKYLFQSINNEIAVTFFEKLLYTIYKCLKWICLGQDVNIPQYFQIMNEYLENHEVTPKSRKYYVKIVKTLLLLWPPSDSQNQILSDTFSICWNYTLQFPQDGDKLWKMILPFNYFLDAIPNLPDLVYQSIMNSFDMWSLLSVGTSKICYHNHWDYILSEHEIDVINFVVNLLTQEVEEFDPKLIQTSVDAIVFAVRDNGPPREIIIQYISSHIEEVETKEKFASIILLYSIVSCSNAEEFGDNFSEIIKSVLQESSELSIFYSIEMIGFAINKNLFVVDEEMIQIIGQFLNSESTKIVDAVLHTLSYLGGNQDSDIRQAVLSLLMGIVTNYENVETVSSCLRSLEIMQ</sequence>
<evidence type="ECO:0000313" key="2">
    <source>
        <dbReference type="Proteomes" id="UP000001542"/>
    </source>
</evidence>
<reference evidence="1" key="2">
    <citation type="journal article" date="2007" name="Science">
        <title>Draft genome sequence of the sexually transmitted pathogen Trichomonas vaginalis.</title>
        <authorList>
            <person name="Carlton J.M."/>
            <person name="Hirt R.P."/>
            <person name="Silva J.C."/>
            <person name="Delcher A.L."/>
            <person name="Schatz M."/>
            <person name="Zhao Q."/>
            <person name="Wortman J.R."/>
            <person name="Bidwell S.L."/>
            <person name="Alsmark U.C.M."/>
            <person name="Besteiro S."/>
            <person name="Sicheritz-Ponten T."/>
            <person name="Noel C.J."/>
            <person name="Dacks J.B."/>
            <person name="Foster P.G."/>
            <person name="Simillion C."/>
            <person name="Van de Peer Y."/>
            <person name="Miranda-Saavedra D."/>
            <person name="Barton G.J."/>
            <person name="Westrop G.D."/>
            <person name="Mueller S."/>
            <person name="Dessi D."/>
            <person name="Fiori P.L."/>
            <person name="Ren Q."/>
            <person name="Paulsen I."/>
            <person name="Zhang H."/>
            <person name="Bastida-Corcuera F.D."/>
            <person name="Simoes-Barbosa A."/>
            <person name="Brown M.T."/>
            <person name="Hayes R.D."/>
            <person name="Mukherjee M."/>
            <person name="Okumura C.Y."/>
            <person name="Schneider R."/>
            <person name="Smith A.J."/>
            <person name="Vanacova S."/>
            <person name="Villalvazo M."/>
            <person name="Haas B.J."/>
            <person name="Pertea M."/>
            <person name="Feldblyum T.V."/>
            <person name="Utterback T.R."/>
            <person name="Shu C.L."/>
            <person name="Osoegawa K."/>
            <person name="de Jong P.J."/>
            <person name="Hrdy I."/>
            <person name="Horvathova L."/>
            <person name="Zubacova Z."/>
            <person name="Dolezal P."/>
            <person name="Malik S.B."/>
            <person name="Logsdon J.M. Jr."/>
            <person name="Henze K."/>
            <person name="Gupta A."/>
            <person name="Wang C.C."/>
            <person name="Dunne R.L."/>
            <person name="Upcroft J.A."/>
            <person name="Upcroft P."/>
            <person name="White O."/>
            <person name="Salzberg S.L."/>
            <person name="Tang P."/>
            <person name="Chiu C.-H."/>
            <person name="Lee Y.-S."/>
            <person name="Embley T.M."/>
            <person name="Coombs G.H."/>
            <person name="Mottram J.C."/>
            <person name="Tachezy J."/>
            <person name="Fraser-Liggett C.M."/>
            <person name="Johnson P.J."/>
        </authorList>
    </citation>
    <scope>NUCLEOTIDE SEQUENCE [LARGE SCALE GENOMIC DNA]</scope>
    <source>
        <strain evidence="1">G3</strain>
    </source>
</reference>
<dbReference type="AlphaFoldDB" id="A2G1Z1"/>
<dbReference type="Proteomes" id="UP000001542">
    <property type="component" value="Unassembled WGS sequence"/>
</dbReference>
<dbReference type="KEGG" id="tva:4746491"/>
<name>A2G1Z1_TRIV3</name>
<dbReference type="EMBL" id="DS114261">
    <property type="protein sequence ID" value="EAX88826.1"/>
    <property type="molecule type" value="Genomic_DNA"/>
</dbReference>
<keyword evidence="2" id="KW-1185">Reference proteome</keyword>
<gene>
    <name evidence="1" type="ORF">TVAG_025940</name>
</gene>
<accession>A2G1Z1</accession>
<proteinExistence type="predicted"/>
<dbReference type="InterPro" id="IPR016024">
    <property type="entry name" value="ARM-type_fold"/>
</dbReference>
<dbReference type="Gene3D" id="1.25.10.10">
    <property type="entry name" value="Leucine-rich Repeat Variant"/>
    <property type="match status" value="1"/>
</dbReference>
<dbReference type="VEuPathDB" id="TrichDB:TVAG_025940"/>
<reference evidence="1" key="1">
    <citation type="submission" date="2006-10" db="EMBL/GenBank/DDBJ databases">
        <authorList>
            <person name="Amadeo P."/>
            <person name="Zhao Q."/>
            <person name="Wortman J."/>
            <person name="Fraser-Liggett C."/>
            <person name="Carlton J."/>
        </authorList>
    </citation>
    <scope>NUCLEOTIDE SEQUENCE</scope>
    <source>
        <strain evidence="1">G3</strain>
    </source>
</reference>
<organism evidence="1 2">
    <name type="scientific">Trichomonas vaginalis (strain ATCC PRA-98 / G3)</name>
    <dbReference type="NCBI Taxonomy" id="412133"/>
    <lineage>
        <taxon>Eukaryota</taxon>
        <taxon>Metamonada</taxon>
        <taxon>Parabasalia</taxon>
        <taxon>Trichomonadida</taxon>
        <taxon>Trichomonadidae</taxon>
        <taxon>Trichomonas</taxon>
    </lineage>
</organism>